<proteinExistence type="predicted"/>
<sequence length="86" mass="9762">MDVYARVVNQEGDYGHHRIKIPIKHLPEFLSNVGDALISLEKENGHRYCEIYDNKVAYINTQAKIAKEVYESWIVGSIETGGVVEV</sequence>
<geneLocation type="plasmid" evidence="1">
    <name>unnamed</name>
</geneLocation>
<protein>
    <submittedName>
        <fullName evidence="1">Uncharacterized protein</fullName>
    </submittedName>
</protein>
<name>A0AB39BNH0_9BACI</name>
<keyword evidence="1" id="KW-0614">Plasmid</keyword>
<reference evidence="1" key="1">
    <citation type="submission" date="2024-07" db="EMBL/GenBank/DDBJ databases">
        <title>Identification and characteristics of an arsenic-resistant bacterial isolate, which belongs to a novel species.</title>
        <authorList>
            <person name="Juszczyk A."/>
            <person name="Kowalczyk A."/>
            <person name="Was K."/>
            <person name="Kosowicz W."/>
            <person name="Budzyn A."/>
            <person name="Latowski D."/>
        </authorList>
    </citation>
    <scope>NUCLEOTIDE SEQUENCE</scope>
    <source>
        <strain evidence="1">As8PL</strain>
        <plasmid evidence="1">unnamed</plasmid>
    </source>
</reference>
<organism evidence="1">
    <name type="scientific">Alkalihalophilus sp. As8PL</name>
    <dbReference type="NCBI Taxonomy" id="3237103"/>
    <lineage>
        <taxon>Bacteria</taxon>
        <taxon>Bacillati</taxon>
        <taxon>Bacillota</taxon>
        <taxon>Bacilli</taxon>
        <taxon>Bacillales</taxon>
        <taxon>Bacillaceae</taxon>
        <taxon>Alkalihalophilus</taxon>
    </lineage>
</organism>
<dbReference type="EMBL" id="CP162550">
    <property type="protein sequence ID" value="XDI35085.1"/>
    <property type="molecule type" value="Genomic_DNA"/>
</dbReference>
<accession>A0AB39BNH0</accession>
<gene>
    <name evidence="1" type="ORF">AB3N04_00985</name>
</gene>
<evidence type="ECO:0000313" key="1">
    <source>
        <dbReference type="EMBL" id="XDI35085.1"/>
    </source>
</evidence>
<dbReference type="AlphaFoldDB" id="A0AB39BNH0"/>
<dbReference type="RefSeq" id="WP_368502702.1">
    <property type="nucleotide sequence ID" value="NZ_CP162550.1"/>
</dbReference>